<evidence type="ECO:0000256" key="11">
    <source>
        <dbReference type="ARBA" id="ARBA00023303"/>
    </source>
</evidence>
<keyword evidence="6" id="KW-0851">Voltage-gated channel</keyword>
<dbReference type="Pfam" id="PF00520">
    <property type="entry name" value="Ion_trans"/>
    <property type="match status" value="1"/>
</dbReference>
<evidence type="ECO:0000259" key="13">
    <source>
        <dbReference type="Pfam" id="PF00520"/>
    </source>
</evidence>
<keyword evidence="4 12" id="KW-0812">Transmembrane</keyword>
<keyword evidence="10 12" id="KW-0472">Membrane</keyword>
<comment type="caution">
    <text evidence="14">The sequence shown here is derived from an EMBL/GenBank/DDBJ whole genome shotgun (WGS) entry which is preliminary data.</text>
</comment>
<accession>A0ABW4IBK7</accession>
<feature type="transmembrane region" description="Helical" evidence="12">
    <location>
        <begin position="95"/>
        <end position="112"/>
    </location>
</feature>
<feature type="transmembrane region" description="Helical" evidence="12">
    <location>
        <begin position="219"/>
        <end position="241"/>
    </location>
</feature>
<evidence type="ECO:0000256" key="8">
    <source>
        <dbReference type="ARBA" id="ARBA00022989"/>
    </source>
</evidence>
<feature type="transmembrane region" description="Helical" evidence="12">
    <location>
        <begin position="158"/>
        <end position="181"/>
    </location>
</feature>
<dbReference type="InterPro" id="IPR028325">
    <property type="entry name" value="VG_K_chnl"/>
</dbReference>
<dbReference type="Proteomes" id="UP001597118">
    <property type="component" value="Unassembled WGS sequence"/>
</dbReference>
<dbReference type="InterPro" id="IPR027359">
    <property type="entry name" value="Volt_channel_dom_sf"/>
</dbReference>
<keyword evidence="11" id="KW-0407">Ion channel</keyword>
<evidence type="ECO:0000256" key="1">
    <source>
        <dbReference type="ARBA" id="ARBA00004141"/>
    </source>
</evidence>
<evidence type="ECO:0000256" key="3">
    <source>
        <dbReference type="ARBA" id="ARBA00022538"/>
    </source>
</evidence>
<feature type="transmembrane region" description="Helical" evidence="12">
    <location>
        <begin position="65"/>
        <end position="83"/>
    </location>
</feature>
<evidence type="ECO:0000256" key="7">
    <source>
        <dbReference type="ARBA" id="ARBA00022958"/>
    </source>
</evidence>
<keyword evidence="5" id="KW-0631">Potassium channel</keyword>
<evidence type="ECO:0000313" key="14">
    <source>
        <dbReference type="EMBL" id="MFD1630115.1"/>
    </source>
</evidence>
<dbReference type="Gene3D" id="1.10.287.70">
    <property type="match status" value="1"/>
</dbReference>
<dbReference type="PANTHER" id="PTHR11537">
    <property type="entry name" value="VOLTAGE-GATED POTASSIUM CHANNEL"/>
    <property type="match status" value="1"/>
</dbReference>
<keyword evidence="7" id="KW-0630">Potassium</keyword>
<name>A0ABW4IBK7_9SPHI</name>
<evidence type="ECO:0000256" key="2">
    <source>
        <dbReference type="ARBA" id="ARBA00022448"/>
    </source>
</evidence>
<dbReference type="RefSeq" id="WP_379662493.1">
    <property type="nucleotide sequence ID" value="NZ_JBHUDG010000014.1"/>
</dbReference>
<keyword evidence="15" id="KW-1185">Reference proteome</keyword>
<keyword evidence="8 12" id="KW-1133">Transmembrane helix</keyword>
<feature type="domain" description="Ion transport" evidence="13">
    <location>
        <begin position="35"/>
        <end position="248"/>
    </location>
</feature>
<organism evidence="14 15">
    <name type="scientific">Pseudopedobacter beijingensis</name>
    <dbReference type="NCBI Taxonomy" id="1207056"/>
    <lineage>
        <taxon>Bacteria</taxon>
        <taxon>Pseudomonadati</taxon>
        <taxon>Bacteroidota</taxon>
        <taxon>Sphingobacteriia</taxon>
        <taxon>Sphingobacteriales</taxon>
        <taxon>Sphingobacteriaceae</taxon>
        <taxon>Pseudopedobacter</taxon>
    </lineage>
</organism>
<evidence type="ECO:0000256" key="6">
    <source>
        <dbReference type="ARBA" id="ARBA00022882"/>
    </source>
</evidence>
<evidence type="ECO:0000256" key="10">
    <source>
        <dbReference type="ARBA" id="ARBA00023136"/>
    </source>
</evidence>
<dbReference type="SUPFAM" id="SSF81324">
    <property type="entry name" value="Voltage-gated potassium channels"/>
    <property type="match status" value="1"/>
</dbReference>
<evidence type="ECO:0000256" key="4">
    <source>
        <dbReference type="ARBA" id="ARBA00022692"/>
    </source>
</evidence>
<evidence type="ECO:0000256" key="5">
    <source>
        <dbReference type="ARBA" id="ARBA00022826"/>
    </source>
</evidence>
<keyword evidence="2" id="KW-0813">Transport</keyword>
<keyword evidence="9" id="KW-0406">Ion transport</keyword>
<evidence type="ECO:0000256" key="12">
    <source>
        <dbReference type="SAM" id="Phobius"/>
    </source>
</evidence>
<evidence type="ECO:0000256" key="9">
    <source>
        <dbReference type="ARBA" id="ARBA00023065"/>
    </source>
</evidence>
<comment type="subcellular location">
    <subcellularLocation>
        <location evidence="1">Membrane</location>
        <topology evidence="1">Multi-pass membrane protein</topology>
    </subcellularLocation>
</comment>
<dbReference type="InterPro" id="IPR005821">
    <property type="entry name" value="Ion_trans_dom"/>
</dbReference>
<reference evidence="15" key="1">
    <citation type="journal article" date="2019" name="Int. J. Syst. Evol. Microbiol.">
        <title>The Global Catalogue of Microorganisms (GCM) 10K type strain sequencing project: providing services to taxonomists for standard genome sequencing and annotation.</title>
        <authorList>
            <consortium name="The Broad Institute Genomics Platform"/>
            <consortium name="The Broad Institute Genome Sequencing Center for Infectious Disease"/>
            <person name="Wu L."/>
            <person name="Ma J."/>
        </authorList>
    </citation>
    <scope>NUCLEOTIDE SEQUENCE [LARGE SCALE GENOMIC DNA]</scope>
    <source>
        <strain evidence="15">CCUG 53762</strain>
    </source>
</reference>
<feature type="transmembrane region" description="Helical" evidence="12">
    <location>
        <begin position="35"/>
        <end position="53"/>
    </location>
</feature>
<keyword evidence="3" id="KW-0633">Potassium transport</keyword>
<dbReference type="PRINTS" id="PR00169">
    <property type="entry name" value="KCHANNEL"/>
</dbReference>
<protein>
    <submittedName>
        <fullName evidence="14">Ion transporter</fullName>
    </submittedName>
</protein>
<dbReference type="PANTHER" id="PTHR11537:SF254">
    <property type="entry name" value="POTASSIUM VOLTAGE-GATED CHANNEL PROTEIN SHAB"/>
    <property type="match status" value="1"/>
</dbReference>
<sequence length="279" mass="32086">MTVFQKINSFLKDNLRRRKLRSLIFNSDTKAGRKFDIILLTLILSSVILVILESMPEIGSYHPDLFYVIDWMFTILFSIEYLLRVYSAEKRHKYIFSSWGIIDLLSILPTYLSLIVFSYHYLLVIRILRLLRVFRILRLFNFTREGQVLLGALKRSMYKILVFISFLLIFVILIGTLMYVIEHGNPGFNSIPASIYWAIVTVTTVGFGDIVPITYMGKFLASMIMLSGYAIIAVPTGIVTVELARSKRSALQCRNCKYSVESFHNYCSNCGTAVHVVEK</sequence>
<evidence type="ECO:0000313" key="15">
    <source>
        <dbReference type="Proteomes" id="UP001597118"/>
    </source>
</evidence>
<gene>
    <name evidence="14" type="ORF">ACFSAH_09510</name>
</gene>
<feature type="transmembrane region" description="Helical" evidence="12">
    <location>
        <begin position="193"/>
        <end position="212"/>
    </location>
</feature>
<proteinExistence type="predicted"/>
<dbReference type="Gene3D" id="1.20.120.350">
    <property type="entry name" value="Voltage-gated potassium channels. Chain C"/>
    <property type="match status" value="1"/>
</dbReference>
<dbReference type="EMBL" id="JBHUDG010000014">
    <property type="protein sequence ID" value="MFD1630115.1"/>
    <property type="molecule type" value="Genomic_DNA"/>
</dbReference>